<keyword evidence="5" id="KW-1185">Reference proteome</keyword>
<feature type="domain" description="Rhodanese" evidence="3">
    <location>
        <begin position="21"/>
        <end position="136"/>
    </location>
</feature>
<keyword evidence="2" id="KW-0677">Repeat</keyword>
<evidence type="ECO:0000256" key="1">
    <source>
        <dbReference type="ARBA" id="ARBA00022679"/>
    </source>
</evidence>
<keyword evidence="4" id="KW-0670">Pyruvate</keyword>
<evidence type="ECO:0000313" key="4">
    <source>
        <dbReference type="EMBL" id="RKE95414.1"/>
    </source>
</evidence>
<dbReference type="Proteomes" id="UP000284892">
    <property type="component" value="Unassembled WGS sequence"/>
</dbReference>
<protein>
    <submittedName>
        <fullName evidence="4">Thiosulfate/3-mercaptopyruvate sulfurtransferase</fullName>
    </submittedName>
</protein>
<dbReference type="SUPFAM" id="SSF52821">
    <property type="entry name" value="Rhodanese/Cell cycle control phosphatase"/>
    <property type="match status" value="2"/>
</dbReference>
<organism evidence="4 5">
    <name type="scientific">Ichthyenterobacterium magnum</name>
    <dbReference type="NCBI Taxonomy" id="1230530"/>
    <lineage>
        <taxon>Bacteria</taxon>
        <taxon>Pseudomonadati</taxon>
        <taxon>Bacteroidota</taxon>
        <taxon>Flavobacteriia</taxon>
        <taxon>Flavobacteriales</taxon>
        <taxon>Flavobacteriaceae</taxon>
        <taxon>Ichthyenterobacterium</taxon>
    </lineage>
</organism>
<comment type="caution">
    <text evidence="4">The sequence shown here is derived from an EMBL/GenBank/DDBJ whole genome shotgun (WGS) entry which is preliminary data.</text>
</comment>
<evidence type="ECO:0000256" key="2">
    <source>
        <dbReference type="ARBA" id="ARBA00022737"/>
    </source>
</evidence>
<sequence>MSYIKLEKPIVSVDWLNTNLLADTIVVLDATITKITASNLLKNENQIPNARFFDLKNKFSDTSAVFPTTFPSTEQFQEEARVLGINKDAAIVIYDDEGIYSSARAWWLFKAFGYDNVAVLDGGFPEWKQQNFKIEPKQVHLRRIGNFVAKNTQGLMCFFEDIKSITKDLEYQILDARSNDRFNAIVAEPRKGLRSGNIPNSINLPYQNLINNGKMKSKSELNLIFNDLNINDKKLVFSCGSGITACILALGAEIAGHKNIAVYDGSWTEYGSLIKA</sequence>
<dbReference type="CDD" id="cd01449">
    <property type="entry name" value="TST_Repeat_2"/>
    <property type="match status" value="1"/>
</dbReference>
<dbReference type="PANTHER" id="PTHR11364:SF27">
    <property type="entry name" value="SULFURTRANSFERASE"/>
    <property type="match status" value="1"/>
</dbReference>
<dbReference type="CDD" id="cd01448">
    <property type="entry name" value="TST_Repeat_1"/>
    <property type="match status" value="1"/>
</dbReference>
<evidence type="ECO:0000313" key="5">
    <source>
        <dbReference type="Proteomes" id="UP000284892"/>
    </source>
</evidence>
<dbReference type="GO" id="GO:0004792">
    <property type="term" value="F:thiosulfate-cyanide sulfurtransferase activity"/>
    <property type="evidence" value="ECO:0007669"/>
    <property type="project" value="TreeGrafter"/>
</dbReference>
<dbReference type="Gene3D" id="3.40.250.10">
    <property type="entry name" value="Rhodanese-like domain"/>
    <property type="match status" value="2"/>
</dbReference>
<dbReference type="Pfam" id="PF00581">
    <property type="entry name" value="Rhodanese"/>
    <property type="match status" value="2"/>
</dbReference>
<accession>A0A420DMA1</accession>
<dbReference type="FunFam" id="3.40.250.10:FF:000001">
    <property type="entry name" value="Sulfurtransferase"/>
    <property type="match status" value="1"/>
</dbReference>
<dbReference type="AlphaFoldDB" id="A0A420DMA1"/>
<evidence type="ECO:0000259" key="3">
    <source>
        <dbReference type="PROSITE" id="PS50206"/>
    </source>
</evidence>
<dbReference type="PANTHER" id="PTHR11364">
    <property type="entry name" value="THIOSULFATE SULFERTANSFERASE"/>
    <property type="match status" value="1"/>
</dbReference>
<dbReference type="PROSITE" id="PS50206">
    <property type="entry name" value="RHODANESE_3"/>
    <property type="match status" value="2"/>
</dbReference>
<dbReference type="EMBL" id="RAQJ01000002">
    <property type="protein sequence ID" value="RKE95414.1"/>
    <property type="molecule type" value="Genomic_DNA"/>
</dbReference>
<keyword evidence="1 4" id="KW-0808">Transferase</keyword>
<gene>
    <name evidence="4" type="ORF">BXY80_1601</name>
</gene>
<feature type="domain" description="Rhodanese" evidence="3">
    <location>
        <begin position="170"/>
        <end position="275"/>
    </location>
</feature>
<reference evidence="4 5" key="1">
    <citation type="submission" date="2018-09" db="EMBL/GenBank/DDBJ databases">
        <title>Genomic Encyclopedia of Archaeal and Bacterial Type Strains, Phase II (KMG-II): from individual species to whole genera.</title>
        <authorList>
            <person name="Goeker M."/>
        </authorList>
    </citation>
    <scope>NUCLEOTIDE SEQUENCE [LARGE SCALE GENOMIC DNA]</scope>
    <source>
        <strain evidence="4 5">DSM 26283</strain>
    </source>
</reference>
<dbReference type="RefSeq" id="WP_120200721.1">
    <property type="nucleotide sequence ID" value="NZ_RAQJ01000002.1"/>
</dbReference>
<dbReference type="InterPro" id="IPR001763">
    <property type="entry name" value="Rhodanese-like_dom"/>
</dbReference>
<dbReference type="InterPro" id="IPR045078">
    <property type="entry name" value="TST/MPST-like"/>
</dbReference>
<dbReference type="InterPro" id="IPR036873">
    <property type="entry name" value="Rhodanese-like_dom_sf"/>
</dbReference>
<name>A0A420DMA1_9FLAO</name>
<proteinExistence type="predicted"/>
<dbReference type="OrthoDB" id="9770030at2"/>
<dbReference type="SMART" id="SM00450">
    <property type="entry name" value="RHOD"/>
    <property type="match status" value="2"/>
</dbReference>